<dbReference type="EMBL" id="NRSJ01000099">
    <property type="protein sequence ID" value="MBK1707410.1"/>
    <property type="molecule type" value="Genomic_DNA"/>
</dbReference>
<dbReference type="AlphaFoldDB" id="A0AAJ0UAG8"/>
<evidence type="ECO:0000313" key="1">
    <source>
        <dbReference type="EMBL" id="MBK1707410.1"/>
    </source>
</evidence>
<dbReference type="RefSeq" id="WP_200348891.1">
    <property type="nucleotide sequence ID" value="NZ_NRSJ01000099.1"/>
</dbReference>
<reference evidence="1" key="2">
    <citation type="journal article" date="2020" name="Microorganisms">
        <title>Osmotic Adaptation and Compatible Solute Biosynthesis of Phototrophic Bacteria as Revealed from Genome Analyses.</title>
        <authorList>
            <person name="Imhoff J.F."/>
            <person name="Rahn T."/>
            <person name="Kunzel S."/>
            <person name="Keller A."/>
            <person name="Neulinger S.C."/>
        </authorList>
    </citation>
    <scope>NUCLEOTIDE SEQUENCE</scope>
    <source>
        <strain evidence="1">DSM 11080</strain>
    </source>
</reference>
<reference evidence="1" key="1">
    <citation type="submission" date="2017-08" db="EMBL/GenBank/DDBJ databases">
        <authorList>
            <person name="Imhoff J.F."/>
            <person name="Rahn T."/>
            <person name="Kuenzel S."/>
            <person name="Neulinger S.C."/>
        </authorList>
    </citation>
    <scope>NUCLEOTIDE SEQUENCE</scope>
    <source>
        <strain evidence="1">DSM 11080</strain>
    </source>
</reference>
<gene>
    <name evidence="1" type="ORF">CKO40_23480</name>
</gene>
<proteinExistence type="predicted"/>
<organism evidence="1 2">
    <name type="scientific">Halochromatium glycolicum</name>
    <dbReference type="NCBI Taxonomy" id="85075"/>
    <lineage>
        <taxon>Bacteria</taxon>
        <taxon>Pseudomonadati</taxon>
        <taxon>Pseudomonadota</taxon>
        <taxon>Gammaproteobacteria</taxon>
        <taxon>Chromatiales</taxon>
        <taxon>Chromatiaceae</taxon>
        <taxon>Halochromatium</taxon>
    </lineage>
</organism>
<protein>
    <submittedName>
        <fullName evidence="1">Uncharacterized protein</fullName>
    </submittedName>
</protein>
<keyword evidence="2" id="KW-1185">Reference proteome</keyword>
<sequence>MGVVMASSLLNEYLRALSVSRRLINQGALGWGLGLAVPEPDAPHMHLQLERAFGAIAHGNALPLAGQQLLGVGIDAQRLEVGAPFRGRRTACRGALRYPQLGLKGVNRLIAVDIEQEA</sequence>
<accession>A0AAJ0UAG8</accession>
<evidence type="ECO:0000313" key="2">
    <source>
        <dbReference type="Proteomes" id="UP001296776"/>
    </source>
</evidence>
<comment type="caution">
    <text evidence="1">The sequence shown here is derived from an EMBL/GenBank/DDBJ whole genome shotgun (WGS) entry which is preliminary data.</text>
</comment>
<name>A0AAJ0UAG8_9GAMM</name>
<dbReference type="Proteomes" id="UP001296776">
    <property type="component" value="Unassembled WGS sequence"/>
</dbReference>